<keyword evidence="4" id="KW-1185">Reference proteome</keyword>
<evidence type="ECO:0000313" key="3">
    <source>
        <dbReference type="EMBL" id="EGK70993.1"/>
    </source>
</evidence>
<reference evidence="3 4" key="1">
    <citation type="journal article" date="2011" name="J. Bacteriol.">
        <title>Genome sequence of Methyloversatilis universalis FAM5T, a methylotrophic representative of the order Rhodocyclales.</title>
        <authorList>
            <person name="Kittichotirat W."/>
            <person name="Good N.M."/>
            <person name="Hall R."/>
            <person name="Bringel F."/>
            <person name="Lajus A."/>
            <person name="Medigue C."/>
            <person name="Smalley N.E."/>
            <person name="Beck D."/>
            <person name="Bumgarner R."/>
            <person name="Vuilleumier S."/>
            <person name="Kalyuzhnaya M.G."/>
        </authorList>
    </citation>
    <scope>NUCLEOTIDE SEQUENCE [LARGE SCALE GENOMIC DNA]</scope>
    <source>
        <strain evidence="4">ATCC BAA-1314 / JCM 13912 / FAM5</strain>
    </source>
</reference>
<keyword evidence="2" id="KW-0812">Transmembrane</keyword>
<evidence type="ECO:0000256" key="2">
    <source>
        <dbReference type="SAM" id="Phobius"/>
    </source>
</evidence>
<dbReference type="PANTHER" id="PTHR11102:SF160">
    <property type="entry name" value="ERAD-ASSOCIATED E3 UBIQUITIN-PROTEIN LIGASE COMPONENT HRD3"/>
    <property type="match status" value="1"/>
</dbReference>
<name>F5RDL2_METUF</name>
<evidence type="ECO:0000313" key="4">
    <source>
        <dbReference type="Proteomes" id="UP000005019"/>
    </source>
</evidence>
<gene>
    <name evidence="3" type="ORF">METUNv1_02379</name>
</gene>
<evidence type="ECO:0000256" key="1">
    <source>
        <dbReference type="SAM" id="MobiDB-lite"/>
    </source>
</evidence>
<protein>
    <recommendedName>
        <fullName evidence="5">Sel1 domain protein repeat-containing protein</fullName>
    </recommendedName>
</protein>
<sequence>MQGARSCPYCLSTNTKDSSWKSSDEKAGRFWLKPVRCRNCHKRFVRFRRVPLALVGGALALGLASAVVVTFRGVDTRSKSEHEKLIAELEPMEAERARAHTGDPEAQYSYGMMLSQGGSGKAEDLAESIRWLERAAEQGHVRAQYELALAYKLGRGTLQDYPAAGRWFMAAARNGHVGAQYHMGRLHRIGEGVPADLIRAYAWFNRAAAQGHGAARGARDEIAASLKPEQLAQAQELSRASSMPDPDQPLPAAVVRPAERSGDTRGTETLADAGEKKAGTRPAVLH</sequence>
<dbReference type="InterPro" id="IPR006597">
    <property type="entry name" value="Sel1-like"/>
</dbReference>
<dbReference type="SMART" id="SM00671">
    <property type="entry name" value="SEL1"/>
    <property type="match status" value="3"/>
</dbReference>
<dbReference type="InterPro" id="IPR011990">
    <property type="entry name" value="TPR-like_helical_dom_sf"/>
</dbReference>
<feature type="compositionally biased region" description="Basic and acidic residues" evidence="1">
    <location>
        <begin position="257"/>
        <end position="266"/>
    </location>
</feature>
<dbReference type="AlphaFoldDB" id="F5RDL2"/>
<dbReference type="EMBL" id="AFHG01000052">
    <property type="protein sequence ID" value="EGK70993.1"/>
    <property type="molecule type" value="Genomic_DNA"/>
</dbReference>
<keyword evidence="2" id="KW-0472">Membrane</keyword>
<dbReference type="SUPFAM" id="SSF81901">
    <property type="entry name" value="HCP-like"/>
    <property type="match status" value="1"/>
</dbReference>
<accession>F5RDL2</accession>
<keyword evidence="2" id="KW-1133">Transmembrane helix</keyword>
<feature type="transmembrane region" description="Helical" evidence="2">
    <location>
        <begin position="52"/>
        <end position="71"/>
    </location>
</feature>
<comment type="caution">
    <text evidence="3">The sequence shown here is derived from an EMBL/GenBank/DDBJ whole genome shotgun (WGS) entry which is preliminary data.</text>
</comment>
<dbReference type="eggNOG" id="COG0790">
    <property type="taxonomic scope" value="Bacteria"/>
</dbReference>
<dbReference type="Gene3D" id="1.25.40.10">
    <property type="entry name" value="Tetratricopeptide repeat domain"/>
    <property type="match status" value="1"/>
</dbReference>
<evidence type="ECO:0008006" key="5">
    <source>
        <dbReference type="Google" id="ProtNLM"/>
    </source>
</evidence>
<dbReference type="InterPro" id="IPR050767">
    <property type="entry name" value="Sel1_AlgK"/>
</dbReference>
<dbReference type="Proteomes" id="UP000005019">
    <property type="component" value="Unassembled WGS sequence"/>
</dbReference>
<dbReference type="PANTHER" id="PTHR11102">
    <property type="entry name" value="SEL-1-LIKE PROTEIN"/>
    <property type="match status" value="1"/>
</dbReference>
<dbReference type="Pfam" id="PF08238">
    <property type="entry name" value="Sel1"/>
    <property type="match status" value="3"/>
</dbReference>
<dbReference type="STRING" id="1000565.METUNv1_02379"/>
<organism evidence="3 4">
    <name type="scientific">Methyloversatilis universalis (strain ATCC BAA-1314 / DSM 25237 / JCM 13912 / CCUG 52030 / FAM5)</name>
    <dbReference type="NCBI Taxonomy" id="1000565"/>
    <lineage>
        <taxon>Bacteria</taxon>
        <taxon>Pseudomonadati</taxon>
        <taxon>Pseudomonadota</taxon>
        <taxon>Betaproteobacteria</taxon>
        <taxon>Nitrosomonadales</taxon>
        <taxon>Sterolibacteriaceae</taxon>
        <taxon>Methyloversatilis</taxon>
    </lineage>
</organism>
<feature type="region of interest" description="Disordered" evidence="1">
    <location>
        <begin position="233"/>
        <end position="286"/>
    </location>
</feature>
<proteinExistence type="predicted"/>